<dbReference type="Proteomes" id="UP000053099">
    <property type="component" value="Unassembled WGS sequence"/>
</dbReference>
<dbReference type="SUPFAM" id="SSF56784">
    <property type="entry name" value="HAD-like"/>
    <property type="match status" value="1"/>
</dbReference>
<dbReference type="SFLD" id="SFLDS00003">
    <property type="entry name" value="Haloacid_Dehalogenase"/>
    <property type="match status" value="1"/>
</dbReference>
<proteinExistence type="predicted"/>
<dbReference type="EMBL" id="LJJR01000022">
    <property type="protein sequence ID" value="KPD29414.1"/>
    <property type="molecule type" value="Genomic_DNA"/>
</dbReference>
<accession>A0A0N0ZNE1</accession>
<keyword evidence="1" id="KW-0378">Hydrolase</keyword>
<dbReference type="CDD" id="cd02603">
    <property type="entry name" value="HAD_sEH-N_like"/>
    <property type="match status" value="1"/>
</dbReference>
<dbReference type="NCBIfam" id="TIGR01509">
    <property type="entry name" value="HAD-SF-IA-v3"/>
    <property type="match status" value="1"/>
</dbReference>
<dbReference type="GO" id="GO:0016787">
    <property type="term" value="F:hydrolase activity"/>
    <property type="evidence" value="ECO:0007669"/>
    <property type="project" value="UniProtKB-KW"/>
</dbReference>
<dbReference type="Pfam" id="PF00702">
    <property type="entry name" value="Hydrolase"/>
    <property type="match status" value="1"/>
</dbReference>
<dbReference type="PATRIC" id="fig|37636.3.peg.789"/>
<sequence length="209" mass="23193">MRGALLDRDGVLILLNEEALYKKALELSIHGAGLEKTLAVLARAVREVNEVVRTLQVRTLEEEATFWNTLVQKVAEELGLSGPGKTSLSKELHSWRYYHFMRKAPGAEALLRSLKEQGLKVGVLSNTLPSLRESLAYHGLDAYVDGFFASCTLGVAKPDPRAFQMALEVLGLAPEETLYLDDDPENVKVARRPSLRAEVYSPYQRVVGN</sequence>
<dbReference type="PANTHER" id="PTHR43611:SF3">
    <property type="entry name" value="FLAVIN MONONUCLEOTIDE HYDROLASE 1, CHLOROPLATIC"/>
    <property type="match status" value="1"/>
</dbReference>
<name>A0A0N0ZNE1_THESC</name>
<protein>
    <submittedName>
        <fullName evidence="1">Hydrolase</fullName>
    </submittedName>
</protein>
<dbReference type="InterPro" id="IPR036412">
    <property type="entry name" value="HAD-like_sf"/>
</dbReference>
<gene>
    <name evidence="1" type="ORF">AN926_08040</name>
</gene>
<comment type="caution">
    <text evidence="1">The sequence shown here is derived from an EMBL/GenBank/DDBJ whole genome shotgun (WGS) entry which is preliminary data.</text>
</comment>
<reference evidence="1 2" key="1">
    <citation type="submission" date="2015-09" db="EMBL/GenBank/DDBJ databases">
        <title>Draft genome sequence of Thermus scotoductus strain K1 isolated from a geothermal spring in Nagorno-Karabakh, Armenia.</title>
        <authorList>
            <person name="Saghatelyan A."/>
            <person name="Poghosyan L."/>
            <person name="Panosyan H."/>
            <person name="Birkeland N.-K."/>
        </authorList>
    </citation>
    <scope>NUCLEOTIDE SEQUENCE [LARGE SCALE GENOMIC DNA]</scope>
    <source>
        <strain evidence="1 2">K1</strain>
    </source>
</reference>
<dbReference type="SFLD" id="SFLDG01129">
    <property type="entry name" value="C1.5:_HAD__Beta-PGM__Phosphata"/>
    <property type="match status" value="1"/>
</dbReference>
<dbReference type="Gene3D" id="3.40.50.1000">
    <property type="entry name" value="HAD superfamily/HAD-like"/>
    <property type="match status" value="1"/>
</dbReference>
<evidence type="ECO:0000313" key="1">
    <source>
        <dbReference type="EMBL" id="KPD29414.1"/>
    </source>
</evidence>
<evidence type="ECO:0000313" key="2">
    <source>
        <dbReference type="Proteomes" id="UP000053099"/>
    </source>
</evidence>
<dbReference type="PANTHER" id="PTHR43611">
    <property type="entry name" value="ALPHA-D-GLUCOSE 1-PHOSPHATE PHOSPHATASE"/>
    <property type="match status" value="1"/>
</dbReference>
<dbReference type="InterPro" id="IPR023214">
    <property type="entry name" value="HAD_sf"/>
</dbReference>
<dbReference type="PRINTS" id="PR00413">
    <property type="entry name" value="HADHALOGNASE"/>
</dbReference>
<organism evidence="1 2">
    <name type="scientific">Thermus scotoductus</name>
    <dbReference type="NCBI Taxonomy" id="37636"/>
    <lineage>
        <taxon>Bacteria</taxon>
        <taxon>Thermotogati</taxon>
        <taxon>Deinococcota</taxon>
        <taxon>Deinococci</taxon>
        <taxon>Thermales</taxon>
        <taxon>Thermaceae</taxon>
        <taxon>Thermus</taxon>
    </lineage>
</organism>
<dbReference type="AlphaFoldDB" id="A0A0N0ZNE1"/>
<dbReference type="InterPro" id="IPR006439">
    <property type="entry name" value="HAD-SF_hydro_IA"/>
</dbReference>